<accession>E6W2R2</accession>
<keyword evidence="1" id="KW-0547">Nucleotide-binding</keyword>
<dbReference type="EMBL" id="CP002432">
    <property type="protein sequence ID" value="ADU65646.1"/>
    <property type="molecule type" value="Genomic_DNA"/>
</dbReference>
<dbReference type="AlphaFoldDB" id="E6W2R2"/>
<dbReference type="InParanoid" id="E6W2R2"/>
<dbReference type="HOGENOM" id="CLU_2023001_0_0_0"/>
<dbReference type="STRING" id="653733.Selin_0906"/>
<evidence type="ECO:0000313" key="1">
    <source>
        <dbReference type="EMBL" id="ADU65646.1"/>
    </source>
</evidence>
<name>E6W2R2_DESIS</name>
<dbReference type="Proteomes" id="UP000002572">
    <property type="component" value="Chromosome"/>
</dbReference>
<gene>
    <name evidence="1" type="ordered locus">Selin_0906</name>
</gene>
<organism evidence="1 2">
    <name type="scientific">Desulfurispirillum indicum (strain ATCC BAA-1389 / DSM 22839 / S5)</name>
    <dbReference type="NCBI Taxonomy" id="653733"/>
    <lineage>
        <taxon>Bacteria</taxon>
        <taxon>Pseudomonadati</taxon>
        <taxon>Chrysiogenota</taxon>
        <taxon>Chrysiogenia</taxon>
        <taxon>Chrysiogenales</taxon>
        <taxon>Chrysiogenaceae</taxon>
        <taxon>Desulfurispirillum</taxon>
    </lineage>
</organism>
<protein>
    <submittedName>
        <fullName evidence="1">Nucleic acid binding OB-fold tRNA/helicase-type</fullName>
    </submittedName>
</protein>
<evidence type="ECO:0000313" key="2">
    <source>
        <dbReference type="Proteomes" id="UP000002572"/>
    </source>
</evidence>
<reference evidence="1 2" key="1">
    <citation type="submission" date="2010-12" db="EMBL/GenBank/DDBJ databases">
        <title>Complete sequence of Desulfurispirillum indicum S5.</title>
        <authorList>
            <consortium name="US DOE Joint Genome Institute"/>
            <person name="Lucas S."/>
            <person name="Copeland A."/>
            <person name="Lapidus A."/>
            <person name="Cheng J.-F."/>
            <person name="Goodwin L."/>
            <person name="Pitluck S."/>
            <person name="Chertkov O."/>
            <person name="Held B."/>
            <person name="Detter J.C."/>
            <person name="Han C."/>
            <person name="Tapia R."/>
            <person name="Land M."/>
            <person name="Hauser L."/>
            <person name="Kyrpides N."/>
            <person name="Ivanova N."/>
            <person name="Mikhailova N."/>
            <person name="Haggblom M."/>
            <person name="Rauschenbach I."/>
            <person name="Bini E."/>
            <person name="Woyke T."/>
        </authorList>
    </citation>
    <scope>NUCLEOTIDE SEQUENCE [LARGE SCALE GENOMIC DNA]</scope>
    <source>
        <strain evidence="2">ATCC BAA-1389 / DSM 22839 / S5</strain>
    </source>
</reference>
<dbReference type="GO" id="GO:0004386">
    <property type="term" value="F:helicase activity"/>
    <property type="evidence" value="ECO:0007669"/>
    <property type="project" value="UniProtKB-KW"/>
</dbReference>
<dbReference type="OrthoDB" id="5519328at2"/>
<sequence>MYRISLLLALVAISLLLVACGTKEEVYGSGVNPAAPVITVQDAFFNKDLLETEVTMEGFIQTQCTSNGCWFMLKDDTGQIFVDLSRHSFSLPARLGHDARATGTLTTYNNNLLLVASGVVLK</sequence>
<dbReference type="KEGG" id="din:Selin_0906"/>
<keyword evidence="2" id="KW-1185">Reference proteome</keyword>
<keyword evidence="1" id="KW-0067">ATP-binding</keyword>
<keyword evidence="1" id="KW-0378">Hydrolase</keyword>
<dbReference type="PROSITE" id="PS51257">
    <property type="entry name" value="PROKAR_LIPOPROTEIN"/>
    <property type="match status" value="1"/>
</dbReference>
<keyword evidence="1" id="KW-0347">Helicase</keyword>
<proteinExistence type="predicted"/>
<dbReference type="InterPro" id="IPR036700">
    <property type="entry name" value="BOBF_sf"/>
</dbReference>
<dbReference type="RefSeq" id="WP_013505532.1">
    <property type="nucleotide sequence ID" value="NC_014836.1"/>
</dbReference>
<dbReference type="eggNOG" id="ENOG50343P0">
    <property type="taxonomic scope" value="Bacteria"/>
</dbReference>
<dbReference type="SUPFAM" id="SSF101756">
    <property type="entry name" value="Hypothetical protein YgiW"/>
    <property type="match status" value="1"/>
</dbReference>